<sequence>MKDLKGTKTEQNLQTAFSGESQARNKYTYFSQVAAKEGYQQIGAIFEETAGNERMHAKLWFEYLGGISDTEANLKSAAAGEHYEWTDMYKTFAEEAKAEGFDEIAAKFALVANIEKTHEERYNKLLENLKEGKIFLKDGTVVWKCRVCGHIHVGKNPPEICPVCKHPKAFFEVKAENY</sequence>
<evidence type="ECO:0000256" key="4">
    <source>
        <dbReference type="ARBA" id="ARBA00022982"/>
    </source>
</evidence>
<dbReference type="PANTHER" id="PTHR43865">
    <property type="entry name" value="RUBRERYTHRIN-RELATED"/>
    <property type="match status" value="1"/>
</dbReference>
<dbReference type="Gene3D" id="1.20.1260.10">
    <property type="match status" value="1"/>
</dbReference>
<dbReference type="InterPro" id="IPR009040">
    <property type="entry name" value="Ferritin-like_diiron"/>
</dbReference>
<dbReference type="HOGENOM" id="CLU_095256_0_0_9"/>
<name>E6U2V0_ETHHY</name>
<feature type="domain" description="Rubredoxin-like" evidence="6">
    <location>
        <begin position="140"/>
        <end position="174"/>
    </location>
</feature>
<dbReference type="InterPro" id="IPR052364">
    <property type="entry name" value="Rubrerythrin"/>
</dbReference>
<dbReference type="STRING" id="663278.Ethha_1974"/>
<dbReference type="CDD" id="cd00729">
    <property type="entry name" value="rubredoxin_SM"/>
    <property type="match status" value="1"/>
</dbReference>
<evidence type="ECO:0000256" key="1">
    <source>
        <dbReference type="ARBA" id="ARBA00001965"/>
    </source>
</evidence>
<dbReference type="Pfam" id="PF02915">
    <property type="entry name" value="Rubrerythrin"/>
    <property type="match status" value="1"/>
</dbReference>
<dbReference type="PROSITE" id="PS50905">
    <property type="entry name" value="FERRITIN_LIKE"/>
    <property type="match status" value="1"/>
</dbReference>
<dbReference type="EMBL" id="CP002400">
    <property type="protein sequence ID" value="ADU27492.1"/>
    <property type="molecule type" value="Genomic_DNA"/>
</dbReference>
<dbReference type="SUPFAM" id="SSF57802">
    <property type="entry name" value="Rubredoxin-like"/>
    <property type="match status" value="1"/>
</dbReference>
<dbReference type="InterPro" id="IPR024934">
    <property type="entry name" value="Rubredoxin-like_dom"/>
</dbReference>
<dbReference type="Gene3D" id="2.20.28.10">
    <property type="match status" value="1"/>
</dbReference>
<dbReference type="InterPro" id="IPR012347">
    <property type="entry name" value="Ferritin-like"/>
</dbReference>
<keyword evidence="3" id="KW-0479">Metal-binding</keyword>
<accession>E6U2V0</accession>
<gene>
    <name evidence="8" type="ordered locus">Ethha_1974</name>
</gene>
<reference evidence="8 9" key="1">
    <citation type="submission" date="2010-12" db="EMBL/GenBank/DDBJ databases">
        <title>Complete sequence of Ethanoligenens harbinense YUAN-3.</title>
        <authorList>
            <person name="Lucas S."/>
            <person name="Copeland A."/>
            <person name="Lapidus A."/>
            <person name="Cheng J.-F."/>
            <person name="Bruce D."/>
            <person name="Goodwin L."/>
            <person name="Pitluck S."/>
            <person name="Chertkov O."/>
            <person name="Misra M."/>
            <person name="Detter J.C."/>
            <person name="Han C."/>
            <person name="Tapia R."/>
            <person name="Land M."/>
            <person name="Hauser L."/>
            <person name="Jeffries C."/>
            <person name="Kyrpides N."/>
            <person name="Ivanova N."/>
            <person name="Mikhailova N."/>
            <person name="Wang A."/>
            <person name="Mouttaki H."/>
            <person name="He Z."/>
            <person name="Zhou J."/>
            <person name="Hemme C.L."/>
            <person name="Woyke T."/>
        </authorList>
    </citation>
    <scope>NUCLEOTIDE SEQUENCE [LARGE SCALE GENOMIC DNA]</scope>
    <source>
        <strain evidence="9">DSM 18485 / JCM 12961 / CGMCC 1.5033 / YUAN-3</strain>
    </source>
</reference>
<evidence type="ECO:0000259" key="7">
    <source>
        <dbReference type="PROSITE" id="PS50905"/>
    </source>
</evidence>
<dbReference type="InterPro" id="IPR009078">
    <property type="entry name" value="Ferritin-like_SF"/>
</dbReference>
<dbReference type="Proteomes" id="UP000001551">
    <property type="component" value="Chromosome"/>
</dbReference>
<dbReference type="PANTHER" id="PTHR43865:SF1">
    <property type="entry name" value="RUBRERYTHRIN-RELATED"/>
    <property type="match status" value="1"/>
</dbReference>
<feature type="domain" description="Ferritin-like diiron" evidence="7">
    <location>
        <begin position="3"/>
        <end position="133"/>
    </location>
</feature>
<dbReference type="CDD" id="cd01041">
    <property type="entry name" value="Rubrerythrin"/>
    <property type="match status" value="1"/>
</dbReference>
<keyword evidence="2" id="KW-0813">Transport</keyword>
<dbReference type="NCBIfam" id="NF045767">
    <property type="entry name" value="RuberyRbr"/>
    <property type="match status" value="1"/>
</dbReference>
<dbReference type="KEGG" id="eha:Ethha_1974"/>
<dbReference type="RefSeq" id="WP_013485840.1">
    <property type="nucleotide sequence ID" value="NC_014828.1"/>
</dbReference>
<keyword evidence="5" id="KW-0408">Iron</keyword>
<keyword evidence="4" id="KW-0249">Electron transport</keyword>
<evidence type="ECO:0000313" key="9">
    <source>
        <dbReference type="Proteomes" id="UP000001551"/>
    </source>
</evidence>
<keyword evidence="9" id="KW-1185">Reference proteome</keyword>
<organism evidence="8 9">
    <name type="scientific">Ethanoligenens harbinense (strain DSM 18485 / JCM 12961 / CGMCC 1.5033 / YUAN-3)</name>
    <dbReference type="NCBI Taxonomy" id="663278"/>
    <lineage>
        <taxon>Bacteria</taxon>
        <taxon>Bacillati</taxon>
        <taxon>Bacillota</taxon>
        <taxon>Clostridia</taxon>
        <taxon>Eubacteriales</taxon>
        <taxon>Oscillospiraceae</taxon>
        <taxon>Ethanoligenens</taxon>
    </lineage>
</organism>
<comment type="cofactor">
    <cofactor evidence="1">
        <name>Fe(3+)</name>
        <dbReference type="ChEBI" id="CHEBI:29034"/>
    </cofactor>
</comment>
<protein>
    <submittedName>
        <fullName evidence="8">Rubrerythrin</fullName>
    </submittedName>
</protein>
<dbReference type="eggNOG" id="COG1592">
    <property type="taxonomic scope" value="Bacteria"/>
</dbReference>
<evidence type="ECO:0000256" key="2">
    <source>
        <dbReference type="ARBA" id="ARBA00022448"/>
    </source>
</evidence>
<evidence type="ECO:0000256" key="5">
    <source>
        <dbReference type="ARBA" id="ARBA00023004"/>
    </source>
</evidence>
<proteinExistence type="predicted"/>
<evidence type="ECO:0000259" key="6">
    <source>
        <dbReference type="PROSITE" id="PS50903"/>
    </source>
</evidence>
<dbReference type="Pfam" id="PF21349">
    <property type="entry name" value="RUBY_RBDX"/>
    <property type="match status" value="1"/>
</dbReference>
<evidence type="ECO:0000313" key="8">
    <source>
        <dbReference type="EMBL" id="ADU27492.1"/>
    </source>
</evidence>
<dbReference type="AlphaFoldDB" id="E6U2V0"/>
<dbReference type="GO" id="GO:0005506">
    <property type="term" value="F:iron ion binding"/>
    <property type="evidence" value="ECO:0007669"/>
    <property type="project" value="InterPro"/>
</dbReference>
<dbReference type="InterPro" id="IPR048574">
    <property type="entry name" value="RUBY_RBDX"/>
</dbReference>
<dbReference type="SUPFAM" id="SSF47240">
    <property type="entry name" value="Ferritin-like"/>
    <property type="match status" value="1"/>
</dbReference>
<dbReference type="InterPro" id="IPR003251">
    <property type="entry name" value="Rr_diiron-bd_dom"/>
</dbReference>
<dbReference type="PROSITE" id="PS50903">
    <property type="entry name" value="RUBREDOXIN_LIKE"/>
    <property type="match status" value="1"/>
</dbReference>
<dbReference type="GO" id="GO:0016491">
    <property type="term" value="F:oxidoreductase activity"/>
    <property type="evidence" value="ECO:0007669"/>
    <property type="project" value="InterPro"/>
</dbReference>
<evidence type="ECO:0000256" key="3">
    <source>
        <dbReference type="ARBA" id="ARBA00022723"/>
    </source>
</evidence>